<evidence type="ECO:0000313" key="3">
    <source>
        <dbReference type="Proteomes" id="UP000253426"/>
    </source>
</evidence>
<comment type="caution">
    <text evidence="2">The sequence shown here is derived from an EMBL/GenBank/DDBJ whole genome shotgun (WGS) entry which is preliminary data.</text>
</comment>
<dbReference type="RefSeq" id="WP_170157100.1">
    <property type="nucleotide sequence ID" value="NZ_QNRR01000004.1"/>
</dbReference>
<organism evidence="2 3">
    <name type="scientific">Roseimicrobium gellanilyticum</name>
    <dbReference type="NCBI Taxonomy" id="748857"/>
    <lineage>
        <taxon>Bacteria</taxon>
        <taxon>Pseudomonadati</taxon>
        <taxon>Verrucomicrobiota</taxon>
        <taxon>Verrucomicrobiia</taxon>
        <taxon>Verrucomicrobiales</taxon>
        <taxon>Verrucomicrobiaceae</taxon>
        <taxon>Roseimicrobium</taxon>
    </lineage>
</organism>
<dbReference type="EMBL" id="QNRR01000004">
    <property type="protein sequence ID" value="RBP44459.1"/>
    <property type="molecule type" value="Genomic_DNA"/>
</dbReference>
<dbReference type="AlphaFoldDB" id="A0A366HMS8"/>
<evidence type="ECO:0000313" key="2">
    <source>
        <dbReference type="EMBL" id="RBP44459.1"/>
    </source>
</evidence>
<gene>
    <name evidence="2" type="ORF">DES53_104280</name>
</gene>
<feature type="region of interest" description="Disordered" evidence="1">
    <location>
        <begin position="1"/>
        <end position="63"/>
    </location>
</feature>
<sequence length="240" mass="23363">MPEEQDTNAPEMPSSLGLDGQSPGKMKVRDVLAQSGELSSMFGQGQGQGQGQGNDAFKTASQGLGDMANGPEGAGQGAAKFTNMMGSGIQDITGGDEGGGDTDIGQQLEGMGQQMAEVGQEIADVAIEVGKQVIETGVKAATMVAGAAVGMPGVGGGGMSMGGGGGGIGMGGGGGGGLGGLADLGGQSGGEPDAGIADVIRTVSGKDDKEHKLTVRQATGLSLPQQGMGIDGPKQGIKMR</sequence>
<accession>A0A366HMS8</accession>
<keyword evidence="3" id="KW-1185">Reference proteome</keyword>
<protein>
    <submittedName>
        <fullName evidence="2">Uncharacterized protein</fullName>
    </submittedName>
</protein>
<evidence type="ECO:0000256" key="1">
    <source>
        <dbReference type="SAM" id="MobiDB-lite"/>
    </source>
</evidence>
<dbReference type="Proteomes" id="UP000253426">
    <property type="component" value="Unassembled WGS sequence"/>
</dbReference>
<proteinExistence type="predicted"/>
<name>A0A366HMS8_9BACT</name>
<reference evidence="2 3" key="1">
    <citation type="submission" date="2018-06" db="EMBL/GenBank/DDBJ databases">
        <title>Genomic Encyclopedia of Type Strains, Phase IV (KMG-IV): sequencing the most valuable type-strain genomes for metagenomic binning, comparative biology and taxonomic classification.</title>
        <authorList>
            <person name="Goeker M."/>
        </authorList>
    </citation>
    <scope>NUCLEOTIDE SEQUENCE [LARGE SCALE GENOMIC DNA]</scope>
    <source>
        <strain evidence="2 3">DSM 25532</strain>
    </source>
</reference>